<organism evidence="4 5">
    <name type="scientific">Aurantiacibacter sediminis</name>
    <dbReference type="NCBI Taxonomy" id="2793064"/>
    <lineage>
        <taxon>Bacteria</taxon>
        <taxon>Pseudomonadati</taxon>
        <taxon>Pseudomonadota</taxon>
        <taxon>Alphaproteobacteria</taxon>
        <taxon>Sphingomonadales</taxon>
        <taxon>Erythrobacteraceae</taxon>
        <taxon>Aurantiacibacter</taxon>
    </lineage>
</organism>
<feature type="transmembrane region" description="Helical" evidence="1">
    <location>
        <begin position="383"/>
        <end position="402"/>
    </location>
</feature>
<dbReference type="Pfam" id="PF16192">
    <property type="entry name" value="PMT_4TMC"/>
    <property type="match status" value="1"/>
</dbReference>
<feature type="domain" description="Glycosyltransferase RgtA/B/C/D-like" evidence="2">
    <location>
        <begin position="61"/>
        <end position="196"/>
    </location>
</feature>
<dbReference type="InterPro" id="IPR038731">
    <property type="entry name" value="RgtA/B/C-like"/>
</dbReference>
<comment type="subcellular location">
    <subcellularLocation>
        <location evidence="1">Cell membrane</location>
    </subcellularLocation>
</comment>
<dbReference type="PANTHER" id="PTHR10050">
    <property type="entry name" value="DOLICHYL-PHOSPHATE-MANNOSE--PROTEIN MANNOSYLTRANSFERASE"/>
    <property type="match status" value="1"/>
</dbReference>
<dbReference type="PANTHER" id="PTHR10050:SF46">
    <property type="entry name" value="PROTEIN O-MANNOSYL-TRANSFERASE 2"/>
    <property type="match status" value="1"/>
</dbReference>
<comment type="function">
    <text evidence="1">Protein O-mannosyltransferase that catalyzes the transfer of a single mannose residue from a polyprenol phospho-mannosyl lipidic donor to the hydroxyl group of selected serine and threonine residues in acceptor proteins.</text>
</comment>
<dbReference type="InterPro" id="IPR027005">
    <property type="entry name" value="PMT-like"/>
</dbReference>
<comment type="pathway">
    <text evidence="1">Protein modification; protein glycosylation.</text>
</comment>
<gene>
    <name evidence="4" type="ORF">I5L03_06185</name>
</gene>
<feature type="transmembrane region" description="Helical" evidence="1">
    <location>
        <begin position="307"/>
        <end position="324"/>
    </location>
</feature>
<feature type="domain" description="Protein O-mannosyl-transferase C-terminal four TM" evidence="3">
    <location>
        <begin position="252"/>
        <end position="423"/>
    </location>
</feature>
<dbReference type="RefSeq" id="WP_197920885.1">
    <property type="nucleotide sequence ID" value="NZ_CAWPTA010000007.1"/>
</dbReference>
<feature type="transmembrane region" description="Helical" evidence="1">
    <location>
        <begin position="12"/>
        <end position="32"/>
    </location>
</feature>
<evidence type="ECO:0000313" key="4">
    <source>
        <dbReference type="EMBL" id="MBH5322170.1"/>
    </source>
</evidence>
<name>A0ABS0N2H8_9SPHN</name>
<accession>A0ABS0N2H8</accession>
<dbReference type="EC" id="2.4.1.-" evidence="1"/>
<keyword evidence="1" id="KW-0812">Transmembrane</keyword>
<evidence type="ECO:0000259" key="2">
    <source>
        <dbReference type="Pfam" id="PF13231"/>
    </source>
</evidence>
<keyword evidence="1" id="KW-1133">Transmembrane helix</keyword>
<feature type="transmembrane region" description="Helical" evidence="1">
    <location>
        <begin position="331"/>
        <end position="348"/>
    </location>
</feature>
<evidence type="ECO:0000259" key="3">
    <source>
        <dbReference type="Pfam" id="PF16192"/>
    </source>
</evidence>
<feature type="transmembrane region" description="Helical" evidence="1">
    <location>
        <begin position="354"/>
        <end position="371"/>
    </location>
</feature>
<feature type="transmembrane region" description="Helical" evidence="1">
    <location>
        <begin position="123"/>
        <end position="149"/>
    </location>
</feature>
<evidence type="ECO:0000256" key="1">
    <source>
        <dbReference type="RuleBase" id="RU367007"/>
    </source>
</evidence>
<keyword evidence="5" id="KW-1185">Reference proteome</keyword>
<keyword evidence="1" id="KW-1003">Cell membrane</keyword>
<keyword evidence="1" id="KW-0472">Membrane</keyword>
<feature type="transmembrane region" description="Helical" evidence="1">
    <location>
        <begin position="215"/>
        <end position="240"/>
    </location>
</feature>
<reference evidence="4 5" key="1">
    <citation type="submission" date="2020-11" db="EMBL/GenBank/DDBJ databases">
        <title>Erythrobacter sediminis sp. nov., a marine bacterium from a tidal flat of Garorim Bay.</title>
        <authorList>
            <person name="Kim D."/>
            <person name="Yoo Y."/>
            <person name="Kim J.-J."/>
        </authorList>
    </citation>
    <scope>NUCLEOTIDE SEQUENCE [LARGE SCALE GENOMIC DNA]</scope>
    <source>
        <strain evidence="4 5">JGD-13</strain>
    </source>
</reference>
<dbReference type="InterPro" id="IPR032421">
    <property type="entry name" value="PMT_4TMC"/>
</dbReference>
<comment type="caution">
    <text evidence="4">The sequence shown here is derived from an EMBL/GenBank/DDBJ whole genome shotgun (WGS) entry which is preliminary data.</text>
</comment>
<keyword evidence="1" id="KW-0328">Glycosyltransferase</keyword>
<protein>
    <recommendedName>
        <fullName evidence="1">Polyprenol-phosphate-mannose--protein mannosyltransferase</fullName>
        <ecNumber evidence="1">2.4.1.-</ecNumber>
    </recommendedName>
</protein>
<dbReference type="Proteomes" id="UP000602442">
    <property type="component" value="Unassembled WGS sequence"/>
</dbReference>
<comment type="similarity">
    <text evidence="1">Belongs to the glycosyltransferase 39 family.</text>
</comment>
<sequence>MHDLPDHPRDPIALNIAIALVFAALALVRLGIPTAPYFDEVHYLPAARAVLELELATNVEHPPLAKQIIALGIALFGDNPWGWRLPSLLFGALALFAAMRAAWFSSQTRAASLLTGLFVGTNFLLFVHARIAMLDVFMVSFLMIALWMFAGAVRENETGRWRLILCGVALGCAMASKWNAIPIAMLPGLAFLASRWKAERRRLILSTRGWPVAGISLWEAAIWLGVLPLAIYAITFWPFLFWTVPSGNPTGLIDLHQNMLGLQTQVLEAHPYQSVWWQWAANSRAIWYLYESIDGAQRGVMLIGNPVTMWFGLIAMGWCAWAGWRERRKDMLALVLLYVVSMALWVVAPKAVQFYFHYFLPGMFISGALALGVERLWQRGERLVPGVIVAGALAFFAYWFPILTASPLDDPQDFLRWAWTEGWR</sequence>
<feature type="transmembrane region" description="Helical" evidence="1">
    <location>
        <begin position="85"/>
        <end position="103"/>
    </location>
</feature>
<evidence type="ECO:0000313" key="5">
    <source>
        <dbReference type="Proteomes" id="UP000602442"/>
    </source>
</evidence>
<proteinExistence type="inferred from homology"/>
<dbReference type="EMBL" id="JAEANY010000002">
    <property type="protein sequence ID" value="MBH5322170.1"/>
    <property type="molecule type" value="Genomic_DNA"/>
</dbReference>
<keyword evidence="1" id="KW-0808">Transferase</keyword>
<dbReference type="Pfam" id="PF13231">
    <property type="entry name" value="PMT_2"/>
    <property type="match status" value="1"/>
</dbReference>